<feature type="compositionally biased region" description="Basic and acidic residues" evidence="6">
    <location>
        <begin position="1"/>
        <end position="16"/>
    </location>
</feature>
<dbReference type="AlphaFoldDB" id="A0A9P3UI04"/>
<dbReference type="InterPro" id="IPR004839">
    <property type="entry name" value="Aminotransferase_I/II_large"/>
</dbReference>
<evidence type="ECO:0000313" key="8">
    <source>
        <dbReference type="EMBL" id="GLB33773.1"/>
    </source>
</evidence>
<dbReference type="Gene3D" id="3.40.640.10">
    <property type="entry name" value="Type I PLP-dependent aspartate aminotransferase-like (Major domain)"/>
    <property type="match status" value="2"/>
</dbReference>
<organism evidence="8 9">
    <name type="scientific">Lyophyllum shimeji</name>
    <name type="common">Hon-shimeji</name>
    <name type="synonym">Tricholoma shimeji</name>
    <dbReference type="NCBI Taxonomy" id="47721"/>
    <lineage>
        <taxon>Eukaryota</taxon>
        <taxon>Fungi</taxon>
        <taxon>Dikarya</taxon>
        <taxon>Basidiomycota</taxon>
        <taxon>Agaricomycotina</taxon>
        <taxon>Agaricomycetes</taxon>
        <taxon>Agaricomycetidae</taxon>
        <taxon>Agaricales</taxon>
        <taxon>Tricholomatineae</taxon>
        <taxon>Lyophyllaceae</taxon>
        <taxon>Lyophyllum</taxon>
    </lineage>
</organism>
<dbReference type="Pfam" id="PF00155">
    <property type="entry name" value="Aminotran_1_2"/>
    <property type="match status" value="1"/>
</dbReference>
<protein>
    <submittedName>
        <fullName evidence="8">Aminotransferase class I and II</fullName>
    </submittedName>
</protein>
<dbReference type="GO" id="GO:0008793">
    <property type="term" value="F:aromatic-amino-acid transaminase activity"/>
    <property type="evidence" value="ECO:0007669"/>
    <property type="project" value="TreeGrafter"/>
</dbReference>
<evidence type="ECO:0000256" key="4">
    <source>
        <dbReference type="ARBA" id="ARBA00022679"/>
    </source>
</evidence>
<keyword evidence="5" id="KW-0663">Pyridoxal phosphate</keyword>
<evidence type="ECO:0000313" key="9">
    <source>
        <dbReference type="Proteomes" id="UP001063166"/>
    </source>
</evidence>
<feature type="domain" description="Aminotransferase class I/classII large" evidence="7">
    <location>
        <begin position="172"/>
        <end position="313"/>
    </location>
</feature>
<dbReference type="PANTHER" id="PTHR42790">
    <property type="entry name" value="AMINOTRANSFERASE"/>
    <property type="match status" value="1"/>
</dbReference>
<keyword evidence="4" id="KW-0808">Transferase</keyword>
<sequence length="450" mass="50512">MSHETHSKHQSVDLSHHLSQVSRARTIPRLKGLHRYFGKPGVISLVGGLPHPDYLPFASVGGDALLPDSFPFTVPKQPSSLSWVWSLFSGSETKTTPFQIPKYSITPKELNLAEALQYGMTSGMPFLQTVVSIPMDGRGMKSDSLRTLISEWDECARGMPRPHILYTIPVGQNPTGITTENTRKQEIYAICVEFDIIIVEDDPYYSLQQGPYVPPADRSIYCSGVADEDDEFIAHLAPSYLRFDHQVRVIRLDTFSKTIAPGCRMGWFTCNPLSAERLERQGETMTAAPAGLSQAMVVKLLQEWQFKGHLRWLKGLRSHWSAGGLTCLCRITEVDKRLQIEATRTSDWPCSRLLFHSSCRRNVRLAAFNFEHHPAFTAIGHEALEMKLWIALAEAGVLFGPGSIFTTDPKAAERGYTGHFHISFSDVEYQDMEKAVMIFSSVLRGFYNNV</sequence>
<dbReference type="GO" id="GO:0009074">
    <property type="term" value="P:aromatic amino acid family catabolic process"/>
    <property type="evidence" value="ECO:0007669"/>
    <property type="project" value="TreeGrafter"/>
</dbReference>
<evidence type="ECO:0000256" key="2">
    <source>
        <dbReference type="ARBA" id="ARBA00007441"/>
    </source>
</evidence>
<dbReference type="GO" id="GO:0006571">
    <property type="term" value="P:tyrosine biosynthetic process"/>
    <property type="evidence" value="ECO:0007669"/>
    <property type="project" value="TreeGrafter"/>
</dbReference>
<keyword evidence="3 8" id="KW-0032">Aminotransferase</keyword>
<dbReference type="PANTHER" id="PTHR42790:SF1">
    <property type="entry name" value="AROMATIC AMINO ACID AMINOTRANSFERASE, HYPOTHETICAL (EUROFUNG)"/>
    <property type="match status" value="1"/>
</dbReference>
<evidence type="ECO:0000256" key="3">
    <source>
        <dbReference type="ARBA" id="ARBA00022576"/>
    </source>
</evidence>
<dbReference type="InterPro" id="IPR050859">
    <property type="entry name" value="Class-I_PLP-dep_aminotransf"/>
</dbReference>
<dbReference type="Proteomes" id="UP001063166">
    <property type="component" value="Unassembled WGS sequence"/>
</dbReference>
<comment type="caution">
    <text evidence="8">The sequence shown here is derived from an EMBL/GenBank/DDBJ whole genome shotgun (WGS) entry which is preliminary data.</text>
</comment>
<reference evidence="8" key="1">
    <citation type="submission" date="2022-07" db="EMBL/GenBank/DDBJ databases">
        <title>The genome of Lyophyllum shimeji provides insight into the initial evolution of ectomycorrhizal fungal genome.</title>
        <authorList>
            <person name="Kobayashi Y."/>
            <person name="Shibata T."/>
            <person name="Hirakawa H."/>
            <person name="Shigenobu S."/>
            <person name="Nishiyama T."/>
            <person name="Yamada A."/>
            <person name="Hasebe M."/>
            <person name="Kawaguchi M."/>
        </authorList>
    </citation>
    <scope>NUCLEOTIDE SEQUENCE</scope>
    <source>
        <strain evidence="8">AT787</strain>
    </source>
</reference>
<evidence type="ECO:0000256" key="6">
    <source>
        <dbReference type="SAM" id="MobiDB-lite"/>
    </source>
</evidence>
<dbReference type="SUPFAM" id="SSF53383">
    <property type="entry name" value="PLP-dependent transferases"/>
    <property type="match status" value="1"/>
</dbReference>
<evidence type="ECO:0000256" key="1">
    <source>
        <dbReference type="ARBA" id="ARBA00001933"/>
    </source>
</evidence>
<comment type="similarity">
    <text evidence="2">Belongs to the class-I pyridoxal-phosphate-dependent aminotransferase family.</text>
</comment>
<accession>A0A9P3UI04</accession>
<name>A0A9P3UI04_LYOSH</name>
<dbReference type="GO" id="GO:0030170">
    <property type="term" value="F:pyridoxal phosphate binding"/>
    <property type="evidence" value="ECO:0007669"/>
    <property type="project" value="InterPro"/>
</dbReference>
<dbReference type="InterPro" id="IPR015421">
    <property type="entry name" value="PyrdxlP-dep_Trfase_major"/>
</dbReference>
<evidence type="ECO:0000259" key="7">
    <source>
        <dbReference type="Pfam" id="PF00155"/>
    </source>
</evidence>
<comment type="cofactor">
    <cofactor evidence="1">
        <name>pyridoxal 5'-phosphate</name>
        <dbReference type="ChEBI" id="CHEBI:597326"/>
    </cofactor>
</comment>
<gene>
    <name evidence="8" type="ORF">LshimejAT787_0106570</name>
</gene>
<dbReference type="InterPro" id="IPR015424">
    <property type="entry name" value="PyrdxlP-dep_Trfase"/>
</dbReference>
<keyword evidence="9" id="KW-1185">Reference proteome</keyword>
<proteinExistence type="inferred from homology"/>
<dbReference type="OrthoDB" id="691673at2759"/>
<dbReference type="GO" id="GO:0019878">
    <property type="term" value="P:lysine biosynthetic process via aminoadipic acid"/>
    <property type="evidence" value="ECO:0007669"/>
    <property type="project" value="TreeGrafter"/>
</dbReference>
<dbReference type="EMBL" id="BRPK01000001">
    <property type="protein sequence ID" value="GLB33773.1"/>
    <property type="molecule type" value="Genomic_DNA"/>
</dbReference>
<dbReference type="GO" id="GO:0047536">
    <property type="term" value="F:2-aminoadipate transaminase activity"/>
    <property type="evidence" value="ECO:0007669"/>
    <property type="project" value="TreeGrafter"/>
</dbReference>
<evidence type="ECO:0000256" key="5">
    <source>
        <dbReference type="ARBA" id="ARBA00022898"/>
    </source>
</evidence>
<feature type="region of interest" description="Disordered" evidence="6">
    <location>
        <begin position="1"/>
        <end position="20"/>
    </location>
</feature>